<evidence type="ECO:0000256" key="1">
    <source>
        <dbReference type="SAM" id="MobiDB-lite"/>
    </source>
</evidence>
<keyword evidence="2" id="KW-0472">Membrane</keyword>
<dbReference type="RefSeq" id="WP_320216899.1">
    <property type="nucleotide sequence ID" value="NZ_JAVIIS010000048.1"/>
</dbReference>
<sequence length="217" mass="23127">METYGEVVWGLVDWVTTKSDAILVLSATLPLALLLREGRLIACSVVGVFVGAFMSIVFGTEGVVAAVLVILASSFLLSTVLLSTRKRLAQVEDRVASVASAIDNLEIVEERRQTFNTRRTPNSRLLRRLQSATGAAEQAVSASAAAGPGKRMLAFPDIYSPEPRPADLRPEFAAPASTRSVQRNPAFSEATGKVALELNNSAGDGSTPLGRRKKSSQ</sequence>
<name>A0ABU4X3L0_9HYPH</name>
<feature type="region of interest" description="Disordered" evidence="1">
    <location>
        <begin position="164"/>
        <end position="217"/>
    </location>
</feature>
<organism evidence="3 4">
    <name type="scientific">Mesorhizobium australafricanum</name>
    <dbReference type="NCBI Taxonomy" id="3072311"/>
    <lineage>
        <taxon>Bacteria</taxon>
        <taxon>Pseudomonadati</taxon>
        <taxon>Pseudomonadota</taxon>
        <taxon>Alphaproteobacteria</taxon>
        <taxon>Hyphomicrobiales</taxon>
        <taxon>Phyllobacteriaceae</taxon>
        <taxon>Mesorhizobium</taxon>
    </lineage>
</organism>
<accession>A0ABU4X3L0</accession>
<feature type="transmembrane region" description="Helical" evidence="2">
    <location>
        <begin position="64"/>
        <end position="84"/>
    </location>
</feature>
<evidence type="ECO:0000256" key="2">
    <source>
        <dbReference type="SAM" id="Phobius"/>
    </source>
</evidence>
<evidence type="ECO:0000313" key="4">
    <source>
        <dbReference type="Proteomes" id="UP001272097"/>
    </source>
</evidence>
<protein>
    <submittedName>
        <fullName evidence="3">Uncharacterized protein</fullName>
    </submittedName>
</protein>
<reference evidence="3 4" key="1">
    <citation type="submission" date="2023-08" db="EMBL/GenBank/DDBJ databases">
        <title>Implementing the SeqCode for naming new Mesorhizobium species isolated from Vachellia karroo root nodules.</title>
        <authorList>
            <person name="Van Lill M."/>
        </authorList>
    </citation>
    <scope>NUCLEOTIDE SEQUENCE [LARGE SCALE GENOMIC DNA]</scope>
    <source>
        <strain evidence="3 4">VK3E</strain>
    </source>
</reference>
<dbReference type="EMBL" id="JAVIIS010000048">
    <property type="protein sequence ID" value="MDX8442904.1"/>
    <property type="molecule type" value="Genomic_DNA"/>
</dbReference>
<evidence type="ECO:0000313" key="3">
    <source>
        <dbReference type="EMBL" id="MDX8442904.1"/>
    </source>
</evidence>
<dbReference type="Proteomes" id="UP001272097">
    <property type="component" value="Unassembled WGS sequence"/>
</dbReference>
<proteinExistence type="predicted"/>
<gene>
    <name evidence="3" type="ORF">RFM51_25315</name>
</gene>
<keyword evidence="2" id="KW-1133">Transmembrane helix</keyword>
<feature type="transmembrane region" description="Helical" evidence="2">
    <location>
        <begin position="40"/>
        <end position="58"/>
    </location>
</feature>
<comment type="caution">
    <text evidence="3">The sequence shown here is derived from an EMBL/GenBank/DDBJ whole genome shotgun (WGS) entry which is preliminary data.</text>
</comment>
<keyword evidence="2" id="KW-0812">Transmembrane</keyword>
<keyword evidence="4" id="KW-1185">Reference proteome</keyword>